<name>A0A9Q8Z2K3_CURCL</name>
<evidence type="ECO:0000256" key="2">
    <source>
        <dbReference type="ARBA" id="ARBA00023015"/>
    </source>
</evidence>
<dbReference type="EMBL" id="CP089274">
    <property type="protein sequence ID" value="USP74000.1"/>
    <property type="molecule type" value="Genomic_DNA"/>
</dbReference>
<evidence type="ECO:0000256" key="1">
    <source>
        <dbReference type="ARBA" id="ARBA00004123"/>
    </source>
</evidence>
<evidence type="ECO:0000256" key="3">
    <source>
        <dbReference type="ARBA" id="ARBA00023125"/>
    </source>
</evidence>
<evidence type="ECO:0000256" key="6">
    <source>
        <dbReference type="SAM" id="MobiDB-lite"/>
    </source>
</evidence>
<dbReference type="Gene3D" id="1.20.5.170">
    <property type="match status" value="1"/>
</dbReference>
<keyword evidence="3" id="KW-0238">DNA-binding</keyword>
<keyword evidence="4" id="KW-0804">Transcription</keyword>
<dbReference type="GO" id="GO:0005634">
    <property type="term" value="C:nucleus"/>
    <property type="evidence" value="ECO:0007669"/>
    <property type="project" value="UniProtKB-SubCell"/>
</dbReference>
<evidence type="ECO:0008006" key="9">
    <source>
        <dbReference type="Google" id="ProtNLM"/>
    </source>
</evidence>
<dbReference type="OrthoDB" id="295274at2759"/>
<dbReference type="Proteomes" id="UP001056012">
    <property type="component" value="Chromosome 1"/>
</dbReference>
<dbReference type="PANTHER" id="PTHR13044">
    <property type="entry name" value="ACTIVATING TRANSCRIPTION FACTOR ATF 4/5"/>
    <property type="match status" value="1"/>
</dbReference>
<keyword evidence="5" id="KW-0539">Nucleus</keyword>
<dbReference type="AlphaFoldDB" id="A0A9Q8Z2K3"/>
<feature type="compositionally biased region" description="Polar residues" evidence="6">
    <location>
        <begin position="70"/>
        <end position="81"/>
    </location>
</feature>
<evidence type="ECO:0000313" key="7">
    <source>
        <dbReference type="EMBL" id="USP74000.1"/>
    </source>
</evidence>
<protein>
    <recommendedName>
        <fullName evidence="9">BZIP domain-containing protein</fullName>
    </recommendedName>
</protein>
<comment type="subcellular location">
    <subcellularLocation>
        <location evidence="1">Nucleus</location>
    </subcellularLocation>
</comment>
<proteinExistence type="predicted"/>
<reference evidence="7" key="1">
    <citation type="submission" date="2021-12" db="EMBL/GenBank/DDBJ databases">
        <title>Curvularia clavata genome.</title>
        <authorList>
            <person name="Cao Y."/>
        </authorList>
    </citation>
    <scope>NUCLEOTIDE SEQUENCE</scope>
    <source>
        <strain evidence="7">Yc1106</strain>
    </source>
</reference>
<evidence type="ECO:0000256" key="4">
    <source>
        <dbReference type="ARBA" id="ARBA00023163"/>
    </source>
</evidence>
<dbReference type="PANTHER" id="PTHR13044:SF14">
    <property type="entry name" value="CRYPTOCEPHAL, ISOFORM A"/>
    <property type="match status" value="1"/>
</dbReference>
<gene>
    <name evidence="7" type="ORF">yc1106_01274</name>
</gene>
<dbReference type="SUPFAM" id="SSF57959">
    <property type="entry name" value="Leucine zipper domain"/>
    <property type="match status" value="1"/>
</dbReference>
<dbReference type="InterPro" id="IPR046347">
    <property type="entry name" value="bZIP_sf"/>
</dbReference>
<feature type="compositionally biased region" description="Low complexity" evidence="6">
    <location>
        <begin position="82"/>
        <end position="100"/>
    </location>
</feature>
<dbReference type="CDD" id="cd14687">
    <property type="entry name" value="bZIP_ATF2"/>
    <property type="match status" value="1"/>
</dbReference>
<keyword evidence="8" id="KW-1185">Reference proteome</keyword>
<sequence>MTTTVLFPLHNRSFVESVPYAQAISAIYEWNSTPWSIVQQGPQKVLASQPPITPNPIPTANVNPIVLSAPVSTPANQTTGYHDSPSSTSPSKSHFDTSSSASPISQDIYPHRDSLYQGEDASSQQSSSITTPAAVTAFSSGISTTHRRRNTEYVEPGSARAIYLEKNRRAASKCRSKQKHEQELLVERSRLFERKNRLLKADRDLLQAEVRALKDLLV</sequence>
<evidence type="ECO:0000313" key="8">
    <source>
        <dbReference type="Proteomes" id="UP001056012"/>
    </source>
</evidence>
<dbReference type="GO" id="GO:0001228">
    <property type="term" value="F:DNA-binding transcription activator activity, RNA polymerase II-specific"/>
    <property type="evidence" value="ECO:0007669"/>
    <property type="project" value="TreeGrafter"/>
</dbReference>
<accession>A0A9Q8Z2K3</accession>
<evidence type="ECO:0000256" key="5">
    <source>
        <dbReference type="ARBA" id="ARBA00023242"/>
    </source>
</evidence>
<dbReference type="GO" id="GO:0000977">
    <property type="term" value="F:RNA polymerase II transcription regulatory region sequence-specific DNA binding"/>
    <property type="evidence" value="ECO:0007669"/>
    <property type="project" value="TreeGrafter"/>
</dbReference>
<organism evidence="7 8">
    <name type="scientific">Curvularia clavata</name>
    <dbReference type="NCBI Taxonomy" id="95742"/>
    <lineage>
        <taxon>Eukaryota</taxon>
        <taxon>Fungi</taxon>
        <taxon>Dikarya</taxon>
        <taxon>Ascomycota</taxon>
        <taxon>Pezizomycotina</taxon>
        <taxon>Dothideomycetes</taxon>
        <taxon>Pleosporomycetidae</taxon>
        <taxon>Pleosporales</taxon>
        <taxon>Pleosporineae</taxon>
        <taxon>Pleosporaceae</taxon>
        <taxon>Curvularia</taxon>
    </lineage>
</organism>
<dbReference type="VEuPathDB" id="FungiDB:yc1106_01274"/>
<feature type="region of interest" description="Disordered" evidence="6">
    <location>
        <begin position="70"/>
        <end position="108"/>
    </location>
</feature>
<keyword evidence="2" id="KW-0805">Transcription regulation</keyword>